<accession>A0ABR7T929</accession>
<dbReference type="RefSeq" id="WP_188042042.1">
    <property type="nucleotide sequence ID" value="NZ_JACVHF010000055.1"/>
</dbReference>
<comment type="caution">
    <text evidence="1">The sequence shown here is derived from an EMBL/GenBank/DDBJ whole genome shotgun (WGS) entry which is preliminary data.</text>
</comment>
<name>A0ABR7T929_HELCL</name>
<reference evidence="1 2" key="1">
    <citation type="submission" date="2020-07" db="EMBL/GenBank/DDBJ databases">
        <title>Draft whole-genome sequence of Heliobacterium chlorum DSM 3682, type strain.</title>
        <authorList>
            <person name="Kyndt J.A."/>
            <person name="Meyer T.E."/>
            <person name="Imhoff J.F."/>
        </authorList>
    </citation>
    <scope>NUCLEOTIDE SEQUENCE [LARGE SCALE GENOMIC DNA]</scope>
    <source>
        <strain evidence="1 2">DSM 3682</strain>
    </source>
</reference>
<keyword evidence="2" id="KW-1185">Reference proteome</keyword>
<sequence>MPTVDTDIERMFLTDVKEKKTTASGIRYRASRLGRVGSMVMPSDRMSGKAKRDYRRPGPLITYSLFEDLVSFDVFDRMKYEQHVQLLPKWRKKYGDDYICREWGLTRYGWEVILEALGLSNCKPTTLH</sequence>
<protein>
    <submittedName>
        <fullName evidence="1">Uncharacterized protein</fullName>
    </submittedName>
</protein>
<evidence type="ECO:0000313" key="2">
    <source>
        <dbReference type="Proteomes" id="UP000617402"/>
    </source>
</evidence>
<evidence type="ECO:0000313" key="1">
    <source>
        <dbReference type="EMBL" id="MBC9786623.1"/>
    </source>
</evidence>
<dbReference type="Proteomes" id="UP000617402">
    <property type="component" value="Unassembled WGS sequence"/>
</dbReference>
<proteinExistence type="predicted"/>
<gene>
    <name evidence="1" type="ORF">H1S01_19450</name>
</gene>
<organism evidence="1 2">
    <name type="scientific">Heliobacterium chlorum</name>
    <dbReference type="NCBI Taxonomy" id="2698"/>
    <lineage>
        <taxon>Bacteria</taxon>
        <taxon>Bacillati</taxon>
        <taxon>Bacillota</taxon>
        <taxon>Clostridia</taxon>
        <taxon>Eubacteriales</taxon>
        <taxon>Heliobacteriaceae</taxon>
        <taxon>Heliobacterium</taxon>
    </lineage>
</organism>
<dbReference type="EMBL" id="JACVHF010000055">
    <property type="protein sequence ID" value="MBC9786623.1"/>
    <property type="molecule type" value="Genomic_DNA"/>
</dbReference>